<evidence type="ECO:0000313" key="10">
    <source>
        <dbReference type="Proteomes" id="UP000584374"/>
    </source>
</evidence>
<evidence type="ECO:0000256" key="5">
    <source>
        <dbReference type="ARBA" id="ARBA00022989"/>
    </source>
</evidence>
<gene>
    <name evidence="9" type="ORF">BJ970_007417</name>
</gene>
<keyword evidence="3" id="KW-1003">Cell membrane</keyword>
<keyword evidence="4 7" id="KW-0812">Transmembrane</keyword>
<evidence type="ECO:0000256" key="3">
    <source>
        <dbReference type="ARBA" id="ARBA00022475"/>
    </source>
</evidence>
<keyword evidence="10" id="KW-1185">Reference proteome</keyword>
<feature type="transmembrane region" description="Helical" evidence="7">
    <location>
        <begin position="109"/>
        <end position="130"/>
    </location>
</feature>
<evidence type="ECO:0000256" key="7">
    <source>
        <dbReference type="RuleBase" id="RU363032"/>
    </source>
</evidence>
<proteinExistence type="inferred from homology"/>
<dbReference type="PROSITE" id="PS50928">
    <property type="entry name" value="ABC_TM1"/>
    <property type="match status" value="1"/>
</dbReference>
<dbReference type="EMBL" id="JACHIW010000003">
    <property type="protein sequence ID" value="MBB5159817.1"/>
    <property type="molecule type" value="Genomic_DNA"/>
</dbReference>
<organism evidence="9 10">
    <name type="scientific">Saccharopolyspora phatthalungensis</name>
    <dbReference type="NCBI Taxonomy" id="664693"/>
    <lineage>
        <taxon>Bacteria</taxon>
        <taxon>Bacillati</taxon>
        <taxon>Actinomycetota</taxon>
        <taxon>Actinomycetes</taxon>
        <taxon>Pseudonocardiales</taxon>
        <taxon>Pseudonocardiaceae</taxon>
        <taxon>Saccharopolyspora</taxon>
    </lineage>
</organism>
<dbReference type="InterPro" id="IPR050366">
    <property type="entry name" value="BP-dependent_transpt_permease"/>
</dbReference>
<dbReference type="Pfam" id="PF00528">
    <property type="entry name" value="BPD_transp_1"/>
    <property type="match status" value="1"/>
</dbReference>
<feature type="transmembrane region" description="Helical" evidence="7">
    <location>
        <begin position="241"/>
        <end position="263"/>
    </location>
</feature>
<dbReference type="Gene3D" id="1.10.3720.10">
    <property type="entry name" value="MetI-like"/>
    <property type="match status" value="1"/>
</dbReference>
<dbReference type="GO" id="GO:0005886">
    <property type="term" value="C:plasma membrane"/>
    <property type="evidence" value="ECO:0007669"/>
    <property type="project" value="UniProtKB-SubCell"/>
</dbReference>
<dbReference type="InterPro" id="IPR000515">
    <property type="entry name" value="MetI-like"/>
</dbReference>
<feature type="transmembrane region" description="Helical" evidence="7">
    <location>
        <begin position="77"/>
        <end position="97"/>
    </location>
</feature>
<evidence type="ECO:0000256" key="6">
    <source>
        <dbReference type="ARBA" id="ARBA00023136"/>
    </source>
</evidence>
<evidence type="ECO:0000256" key="1">
    <source>
        <dbReference type="ARBA" id="ARBA00004651"/>
    </source>
</evidence>
<feature type="transmembrane region" description="Helical" evidence="7">
    <location>
        <begin position="12"/>
        <end position="35"/>
    </location>
</feature>
<dbReference type="PANTHER" id="PTHR43386:SF1">
    <property type="entry name" value="D,D-DIPEPTIDE TRANSPORT SYSTEM PERMEASE PROTEIN DDPC-RELATED"/>
    <property type="match status" value="1"/>
</dbReference>
<dbReference type="PANTHER" id="PTHR43386">
    <property type="entry name" value="OLIGOPEPTIDE TRANSPORT SYSTEM PERMEASE PROTEIN APPC"/>
    <property type="match status" value="1"/>
</dbReference>
<dbReference type="AlphaFoldDB" id="A0A840QHY2"/>
<keyword evidence="2 7" id="KW-0813">Transport</keyword>
<accession>A0A840QHY2</accession>
<dbReference type="Proteomes" id="UP000584374">
    <property type="component" value="Unassembled WGS sequence"/>
</dbReference>
<keyword evidence="5 7" id="KW-1133">Transmembrane helix</keyword>
<evidence type="ECO:0000313" key="9">
    <source>
        <dbReference type="EMBL" id="MBB5159817.1"/>
    </source>
</evidence>
<protein>
    <submittedName>
        <fullName evidence="9">ABC-type dipeptide/oligopeptide/nickel transport system permease subunit</fullName>
    </submittedName>
</protein>
<feature type="domain" description="ABC transmembrane type-1" evidence="8">
    <location>
        <begin position="78"/>
        <end position="263"/>
    </location>
</feature>
<dbReference type="RefSeq" id="WP_184732814.1">
    <property type="nucleotide sequence ID" value="NZ_JACHIW010000003.1"/>
</dbReference>
<evidence type="ECO:0000256" key="2">
    <source>
        <dbReference type="ARBA" id="ARBA00022448"/>
    </source>
</evidence>
<comment type="similarity">
    <text evidence="7">Belongs to the binding-protein-dependent transport system permease family.</text>
</comment>
<dbReference type="CDD" id="cd06261">
    <property type="entry name" value="TM_PBP2"/>
    <property type="match status" value="1"/>
</dbReference>
<sequence length="277" mass="29412">MRTLIISAVRSPVFTACLLVLFFAVLITAFGALLAPQDPMYQDIGLGVSGPSVAHWLGTDELGRDVFARLIAGARTGILGAVVTATGATLIGTTIGLASGYTNRRLDTFLMRAADIVWAFPALLTILVVVGVFGGGYWLAVAMLILFAWPMEARLVRGATMVRKSLPYVEAAHTLDLSHSRIVVRHILPNLWPLVLTNFLLGFVSSIAVLSGLSFLGLGVAPGTPDWGLMINENRQVLDSNVWGVLAPALCLIAVSLAATIAADRLYTTISIKSGAR</sequence>
<comment type="caution">
    <text evidence="9">The sequence shown here is derived from an EMBL/GenBank/DDBJ whole genome shotgun (WGS) entry which is preliminary data.</text>
</comment>
<comment type="subcellular location">
    <subcellularLocation>
        <location evidence="1 7">Cell membrane</location>
        <topology evidence="1 7">Multi-pass membrane protein</topology>
    </subcellularLocation>
</comment>
<keyword evidence="6 7" id="KW-0472">Membrane</keyword>
<evidence type="ECO:0000256" key="4">
    <source>
        <dbReference type="ARBA" id="ARBA00022692"/>
    </source>
</evidence>
<dbReference type="SUPFAM" id="SSF161098">
    <property type="entry name" value="MetI-like"/>
    <property type="match status" value="1"/>
</dbReference>
<dbReference type="GO" id="GO:0055085">
    <property type="term" value="P:transmembrane transport"/>
    <property type="evidence" value="ECO:0007669"/>
    <property type="project" value="InterPro"/>
</dbReference>
<feature type="transmembrane region" description="Helical" evidence="7">
    <location>
        <begin position="191"/>
        <end position="221"/>
    </location>
</feature>
<reference evidence="9 10" key="1">
    <citation type="submission" date="2020-08" db="EMBL/GenBank/DDBJ databases">
        <title>Sequencing the genomes of 1000 actinobacteria strains.</title>
        <authorList>
            <person name="Klenk H.-P."/>
        </authorList>
    </citation>
    <scope>NUCLEOTIDE SEQUENCE [LARGE SCALE GENOMIC DNA]</scope>
    <source>
        <strain evidence="9 10">DSM 45584</strain>
    </source>
</reference>
<dbReference type="InterPro" id="IPR035906">
    <property type="entry name" value="MetI-like_sf"/>
</dbReference>
<evidence type="ECO:0000259" key="8">
    <source>
        <dbReference type="PROSITE" id="PS50928"/>
    </source>
</evidence>
<name>A0A840QHY2_9PSEU</name>